<dbReference type="PROSITE" id="PS50853">
    <property type="entry name" value="FN3"/>
    <property type="match status" value="4"/>
</dbReference>
<feature type="domain" description="Tyrosine specific protein phosphatases" evidence="10">
    <location>
        <begin position="809"/>
        <end position="880"/>
    </location>
</feature>
<dbReference type="FunFam" id="3.90.190.10:FF:000013">
    <property type="entry name" value="receptor-type tyrosine-protein phosphatase zeta isoform X1"/>
    <property type="match status" value="1"/>
</dbReference>
<dbReference type="Pfam" id="PF00041">
    <property type="entry name" value="fn3"/>
    <property type="match status" value="4"/>
</dbReference>
<protein>
    <recommendedName>
        <fullName evidence="14">Protein-tyrosine-phosphatase</fullName>
    </recommendedName>
</protein>
<dbReference type="RefSeq" id="XP_030828389.1">
    <property type="nucleotide sequence ID" value="XM_030972529.1"/>
</dbReference>
<dbReference type="CDD" id="cd00063">
    <property type="entry name" value="FN3"/>
    <property type="match status" value="4"/>
</dbReference>
<dbReference type="FunFam" id="3.90.190.10:FF:000068">
    <property type="entry name" value="receptor-type tyrosine-protein phosphatase zeta"/>
    <property type="match status" value="1"/>
</dbReference>
<dbReference type="InterPro" id="IPR000242">
    <property type="entry name" value="PTP_cat"/>
</dbReference>
<keyword evidence="8" id="KW-1133">Transmembrane helix</keyword>
<dbReference type="CDD" id="cd14550">
    <property type="entry name" value="R5-PTP-2"/>
    <property type="match status" value="1"/>
</dbReference>
<evidence type="ECO:0000256" key="7">
    <source>
        <dbReference type="SAM" id="MobiDB-lite"/>
    </source>
</evidence>
<dbReference type="PROSITE" id="PS00383">
    <property type="entry name" value="TYR_PHOSPHATASE_1"/>
    <property type="match status" value="1"/>
</dbReference>
<evidence type="ECO:0000259" key="11">
    <source>
        <dbReference type="PROSITE" id="PS50853"/>
    </source>
</evidence>
<evidence type="ECO:0000313" key="12">
    <source>
        <dbReference type="EnsemblMetazoa" id="XP_030828389"/>
    </source>
</evidence>
<dbReference type="SMART" id="SM00404">
    <property type="entry name" value="PTPc_motif"/>
    <property type="match status" value="2"/>
</dbReference>
<feature type="compositionally biased region" description="Polar residues" evidence="7">
    <location>
        <begin position="1246"/>
        <end position="1255"/>
    </location>
</feature>
<dbReference type="GeneID" id="579761"/>
<dbReference type="Gene3D" id="3.90.190.10">
    <property type="entry name" value="Protein tyrosine phosphatase superfamily"/>
    <property type="match status" value="2"/>
</dbReference>
<dbReference type="InterPro" id="IPR000387">
    <property type="entry name" value="Tyr_Pase_dom"/>
</dbReference>
<feature type="region of interest" description="Disordered" evidence="7">
    <location>
        <begin position="1474"/>
        <end position="1495"/>
    </location>
</feature>
<dbReference type="InterPro" id="IPR036116">
    <property type="entry name" value="FN3_sf"/>
</dbReference>
<dbReference type="Proteomes" id="UP000007110">
    <property type="component" value="Unassembled WGS sequence"/>
</dbReference>
<keyword evidence="2" id="KW-0732">Signal</keyword>
<feature type="domain" description="Tyrosine specific protein phosphatases" evidence="10">
    <location>
        <begin position="1105"/>
        <end position="1173"/>
    </location>
</feature>
<dbReference type="EnsemblMetazoa" id="XM_030972529">
    <property type="protein sequence ID" value="XP_030828389"/>
    <property type="gene ID" value="LOC579761"/>
</dbReference>
<dbReference type="PROSITE" id="PS50056">
    <property type="entry name" value="TYR_PHOSPHATASE_2"/>
    <property type="match status" value="2"/>
</dbReference>
<dbReference type="FunFam" id="2.60.40.10:FF:001386">
    <property type="entry name" value="Receptor-type tyrosine-protein phosphatase gamma"/>
    <property type="match status" value="1"/>
</dbReference>
<dbReference type="PRINTS" id="PR00700">
    <property type="entry name" value="PRTYPHPHTASE"/>
</dbReference>
<dbReference type="Gene3D" id="2.60.40.10">
    <property type="entry name" value="Immunoglobulins"/>
    <property type="match status" value="4"/>
</dbReference>
<dbReference type="InterPro" id="IPR003595">
    <property type="entry name" value="Tyr_Pase_cat"/>
</dbReference>
<evidence type="ECO:0000256" key="3">
    <source>
        <dbReference type="ARBA" id="ARBA00022801"/>
    </source>
</evidence>
<comment type="subcellular location">
    <subcellularLocation>
        <location evidence="1">Membrane</location>
        <topology evidence="1">Single-pass membrane protein</topology>
    </subcellularLocation>
</comment>
<dbReference type="GO" id="GO:0016020">
    <property type="term" value="C:membrane"/>
    <property type="evidence" value="ECO:0007669"/>
    <property type="project" value="UniProtKB-SubCell"/>
</dbReference>
<evidence type="ECO:0000256" key="5">
    <source>
        <dbReference type="ARBA" id="ARBA00023136"/>
    </source>
</evidence>
<keyword evidence="3" id="KW-0378">Hydrolase</keyword>
<evidence type="ECO:0000256" key="8">
    <source>
        <dbReference type="SAM" id="Phobius"/>
    </source>
</evidence>
<feature type="region of interest" description="Disordered" evidence="7">
    <location>
        <begin position="1347"/>
        <end position="1378"/>
    </location>
</feature>
<dbReference type="PROSITE" id="PS50055">
    <property type="entry name" value="TYR_PHOSPHATASE_PTP"/>
    <property type="match status" value="2"/>
</dbReference>
<dbReference type="InterPro" id="IPR029021">
    <property type="entry name" value="Prot-tyrosine_phosphatase-like"/>
</dbReference>
<feature type="domain" description="Fibronectin type-III" evidence="11">
    <location>
        <begin position="141"/>
        <end position="237"/>
    </location>
</feature>
<feature type="compositionally biased region" description="Low complexity" evidence="7">
    <location>
        <begin position="1283"/>
        <end position="1294"/>
    </location>
</feature>
<organism evidence="12 13">
    <name type="scientific">Strongylocentrotus purpuratus</name>
    <name type="common">Purple sea urchin</name>
    <dbReference type="NCBI Taxonomy" id="7668"/>
    <lineage>
        <taxon>Eukaryota</taxon>
        <taxon>Metazoa</taxon>
        <taxon>Echinodermata</taxon>
        <taxon>Eleutherozoa</taxon>
        <taxon>Echinozoa</taxon>
        <taxon>Echinoidea</taxon>
        <taxon>Euechinoidea</taxon>
        <taxon>Echinacea</taxon>
        <taxon>Camarodonta</taxon>
        <taxon>Echinidea</taxon>
        <taxon>Strongylocentrotidae</taxon>
        <taxon>Strongylocentrotus</taxon>
    </lineage>
</organism>
<feature type="domain" description="Fibronectin type-III" evidence="11">
    <location>
        <begin position="239"/>
        <end position="330"/>
    </location>
</feature>
<evidence type="ECO:0000313" key="13">
    <source>
        <dbReference type="Proteomes" id="UP000007110"/>
    </source>
</evidence>
<sequence length="1495" mass="168071">MQARVDPNTVMVSWTEMEMPFDLVNSTYMQNGRYSLDITDYSLLLDSASPHTDNRTFRCLARGIANPASLTTTTAGLTVGITQATLTTKDPLDERNDTTSSTTTLIYNETMTTNEPPSMLLVDTELMNSSEIMLLVAEPIPPGEPKALKINSTSLVLSWLPSDGPISNYSVSVRKGNYTSSWDLAVNQPPGASSEYTVYGLMPYEFYQFHVRAHFSTGYFKDSPVSKLIRTAQGKPSQPPGNVTVTTRGPFTIAVSWKPPPPNSINGVLQNYKVMVSPGSQVIKLGPSTLSTVITNRKPFTLYIVTIAVVNSANETGPFSPTVNTSTDESVPGPPHGVIQVGKNPRSLQVFWNKPNLQNGKILFYYAYIRRRDSFFWSRFKTSKQHHLFLGLEVFTDYIIKVSASTNAGEGPNSTALFEKTDVTAPSEPHNITITVIGPGTARISWMEPFIFYNSIDSYTVSYRDINVSTPMLAAEITNTSRLLRNLQDDATYEVTVRAFTMSTFLGRGLLQGEASLPQRFVMAYVPPTSGLLPGGTMKPGEDAGRVVGVVFALFVLLGLILGVLGFVILRMRKKDRMSFEKHGNGMAPTFCRPDDLEEPAIHISKFESHVIACHANSDGGFAAEYEEIQHVPTSFPATFSSDVENKLKNRYTNIVSYDSSRVSLQPLPGIPNSDYINANYIDGFNRQKAYIATQGALKTTFDDFWRLVWEQKSVVIVMITKLEERGRRKCDRYWPAKGTPERYNELEVTLELKEKFASYTLRTFLLKHRHKKTPENYAHGKVPERRVYHFHYTDWPDHGVPPYTLPVLSFIQRSSAANPTDAGPIIVHCSAGVGRTGTYIVIDTMLKQMQAEEKVNVFGFLKRIRTQRNYLVQTEEQYVFIHDVLLEWLRAGNTVVKSTELRQYVDRMTLPDEVGRVVLDEQFNLIMKMKPRDYEFSKARQSKHKNRDMDLIPVERSRVPISGVPGVDGYINASFLQGYRRQNEYIVTQYPSAETMEDFWKMLWEHNSTTIVTLTDDQKVQLKEDEPIYWPTNVDEPLTLGALTITLCEEEHSNISFITREFLVQSSQDDDQLNVRQYHCSYWPDCCSPLHTAFDLIYAVQKRNEFLERSNKETVGPITVHDRSGGCQAGTFCALSTLHQEMIHEEAVDIYKTVKLYAAKRPNLITSREDYYYLFKALQSCHSAELQIRSLRRQGSRRGILDGPTAPNGREWNFLRSPGHVDPGSMRLSDSVRNSSLDSDGFYRTRSQTMSSAGPQRHPRPSKFWHRRTKSEKRKPLNPPNAATTRRSSIATTPGDRTPSESLGEVYELINVRSKDSTPNSPTSNEEFVLIGETGVTSEYPVVSPEIHESSGDISNGNIEEMGEETSGRKPKEAAYRPVSQLCDDDRECMDVDGEDDDGDDDIPANECTLNEDLDNLNMNGEMVNLNVNGAIDLYDEPQDVDMDTNISELNGEVTPLDLPAEVIGKLSHERKSYYSQESVNSAQETEPLNAESS</sequence>
<dbReference type="GO" id="GO:0004725">
    <property type="term" value="F:protein tyrosine phosphatase activity"/>
    <property type="evidence" value="ECO:0007669"/>
    <property type="project" value="UniProtKB-EC"/>
</dbReference>
<comment type="catalytic activity">
    <reaction evidence="6">
        <text>O-phospho-L-tyrosyl-[protein] + H2O = L-tyrosyl-[protein] + phosphate</text>
        <dbReference type="Rhea" id="RHEA:10684"/>
        <dbReference type="Rhea" id="RHEA-COMP:10136"/>
        <dbReference type="Rhea" id="RHEA-COMP:20101"/>
        <dbReference type="ChEBI" id="CHEBI:15377"/>
        <dbReference type="ChEBI" id="CHEBI:43474"/>
        <dbReference type="ChEBI" id="CHEBI:46858"/>
        <dbReference type="ChEBI" id="CHEBI:61978"/>
        <dbReference type="EC" id="3.1.3.48"/>
    </reaction>
</comment>
<feature type="domain" description="Tyrosine-protein phosphatase" evidence="9">
    <location>
        <begin position="920"/>
        <end position="1182"/>
    </location>
</feature>
<keyword evidence="5 8" id="KW-0472">Membrane</keyword>
<reference evidence="12" key="2">
    <citation type="submission" date="2021-01" db="UniProtKB">
        <authorList>
            <consortium name="EnsemblMetazoa"/>
        </authorList>
    </citation>
    <scope>IDENTIFICATION</scope>
</reference>
<keyword evidence="4" id="KW-0904">Protein phosphatase</keyword>
<feature type="region of interest" description="Disordered" evidence="7">
    <location>
        <begin position="1198"/>
        <end position="1303"/>
    </location>
</feature>
<dbReference type="InterPro" id="IPR003961">
    <property type="entry name" value="FN3_dom"/>
</dbReference>
<reference evidence="13" key="1">
    <citation type="submission" date="2015-02" db="EMBL/GenBank/DDBJ databases">
        <title>Genome sequencing for Strongylocentrotus purpuratus.</title>
        <authorList>
            <person name="Murali S."/>
            <person name="Liu Y."/>
            <person name="Vee V."/>
            <person name="English A."/>
            <person name="Wang M."/>
            <person name="Skinner E."/>
            <person name="Han Y."/>
            <person name="Muzny D.M."/>
            <person name="Worley K.C."/>
            <person name="Gibbs R.A."/>
        </authorList>
    </citation>
    <scope>NUCLEOTIDE SEQUENCE</scope>
</reference>
<dbReference type="SUPFAM" id="SSF52799">
    <property type="entry name" value="(Phosphotyrosine protein) phosphatases II"/>
    <property type="match status" value="2"/>
</dbReference>
<dbReference type="InterPro" id="IPR016130">
    <property type="entry name" value="Tyr_Pase_AS"/>
</dbReference>
<feature type="compositionally biased region" description="Basic and acidic residues" evidence="7">
    <location>
        <begin position="1367"/>
        <end position="1376"/>
    </location>
</feature>
<dbReference type="PANTHER" id="PTHR19134">
    <property type="entry name" value="RECEPTOR-TYPE TYROSINE-PROTEIN PHOSPHATASE"/>
    <property type="match status" value="1"/>
</dbReference>
<dbReference type="InterPro" id="IPR050348">
    <property type="entry name" value="Protein-Tyr_Phosphatase"/>
</dbReference>
<dbReference type="SMART" id="SM00060">
    <property type="entry name" value="FN3"/>
    <property type="match status" value="4"/>
</dbReference>
<evidence type="ECO:0000256" key="2">
    <source>
        <dbReference type="ARBA" id="ARBA00022729"/>
    </source>
</evidence>
<keyword evidence="13" id="KW-1185">Reference proteome</keyword>
<dbReference type="SUPFAM" id="SSF49265">
    <property type="entry name" value="Fibronectin type III"/>
    <property type="match status" value="2"/>
</dbReference>
<evidence type="ECO:0000256" key="1">
    <source>
        <dbReference type="ARBA" id="ARBA00004167"/>
    </source>
</evidence>
<evidence type="ECO:0000259" key="10">
    <source>
        <dbReference type="PROSITE" id="PS50056"/>
    </source>
</evidence>
<evidence type="ECO:0000256" key="4">
    <source>
        <dbReference type="ARBA" id="ARBA00022912"/>
    </source>
</evidence>
<feature type="transmembrane region" description="Helical" evidence="8">
    <location>
        <begin position="547"/>
        <end position="570"/>
    </location>
</feature>
<dbReference type="CDD" id="cd14549">
    <property type="entry name" value="R5-PTPc-1"/>
    <property type="match status" value="1"/>
</dbReference>
<dbReference type="PANTHER" id="PTHR19134:SF540">
    <property type="entry name" value="TYROSINE-PROTEIN PHOSPHATASE 99A"/>
    <property type="match status" value="1"/>
</dbReference>
<keyword evidence="8" id="KW-0812">Transmembrane</keyword>
<proteinExistence type="predicted"/>
<evidence type="ECO:0000259" key="9">
    <source>
        <dbReference type="PROSITE" id="PS50055"/>
    </source>
</evidence>
<name>A0A7M7MYK5_STRPU</name>
<accession>A0A7M7MYK5</accession>
<dbReference type="InterPro" id="IPR013783">
    <property type="entry name" value="Ig-like_fold"/>
</dbReference>
<evidence type="ECO:0000256" key="6">
    <source>
        <dbReference type="ARBA" id="ARBA00051722"/>
    </source>
</evidence>
<evidence type="ECO:0008006" key="14">
    <source>
        <dbReference type="Google" id="ProtNLM"/>
    </source>
</evidence>
<feature type="compositionally biased region" description="Polar residues" evidence="7">
    <location>
        <begin position="1475"/>
        <end position="1495"/>
    </location>
</feature>
<feature type="domain" description="Tyrosine-protein phosphatase" evidence="9">
    <location>
        <begin position="622"/>
        <end position="889"/>
    </location>
</feature>
<feature type="domain" description="Fibronectin type-III" evidence="11">
    <location>
        <begin position="428"/>
        <end position="529"/>
    </location>
</feature>
<dbReference type="SMART" id="SM00194">
    <property type="entry name" value="PTPc"/>
    <property type="match status" value="2"/>
</dbReference>
<dbReference type="Pfam" id="PF00102">
    <property type="entry name" value="Y_phosphatase"/>
    <property type="match status" value="2"/>
</dbReference>
<feature type="domain" description="Fibronectin type-III" evidence="11">
    <location>
        <begin position="331"/>
        <end position="427"/>
    </location>
</feature>
<feature type="compositionally biased region" description="Basic residues" evidence="7">
    <location>
        <begin position="1258"/>
        <end position="1274"/>
    </location>
</feature>